<keyword evidence="1" id="KW-0472">Membrane</keyword>
<evidence type="ECO:0000313" key="4">
    <source>
        <dbReference type="Proteomes" id="UP000523955"/>
    </source>
</evidence>
<dbReference type="InterPro" id="IPR011528">
    <property type="entry name" value="NERD"/>
</dbReference>
<dbReference type="EMBL" id="JACKXE010000001">
    <property type="protein sequence ID" value="MBB6627924.1"/>
    <property type="molecule type" value="Genomic_DNA"/>
</dbReference>
<feature type="transmembrane region" description="Helical" evidence="1">
    <location>
        <begin position="24"/>
        <end position="48"/>
    </location>
</feature>
<accession>A0A7X0RGK7</accession>
<keyword evidence="4" id="KW-1185">Reference proteome</keyword>
<dbReference type="RefSeq" id="WP_185253029.1">
    <property type="nucleotide sequence ID" value="NZ_JACKXE010000001.1"/>
</dbReference>
<proteinExistence type="predicted"/>
<feature type="domain" description="NERD" evidence="2">
    <location>
        <begin position="88"/>
        <end position="149"/>
    </location>
</feature>
<reference evidence="3 4" key="1">
    <citation type="submission" date="2020-08" db="EMBL/GenBank/DDBJ databases">
        <authorList>
            <person name="Seo M.-J."/>
        </authorList>
    </citation>
    <scope>NUCLEOTIDE SEQUENCE [LARGE SCALE GENOMIC DNA]</scope>
    <source>
        <strain evidence="3 4">KIGAM211</strain>
    </source>
</reference>
<feature type="transmembrane region" description="Helical" evidence="1">
    <location>
        <begin position="54"/>
        <end position="78"/>
    </location>
</feature>
<gene>
    <name evidence="3" type="ORF">H5V45_11405</name>
</gene>
<evidence type="ECO:0000259" key="2">
    <source>
        <dbReference type="Pfam" id="PF08378"/>
    </source>
</evidence>
<sequence>MASIASYPARRLKRRRNEWLRRNATVVALVLAGFVVIGVISSLILLIVPMPGRLYSLGLVHAALIAAGLHLLNSAFLAHDQEAVWQLRGAWGEDNTRSELQRAKRKRLIWDWIDSFELQAGDIDHLVITRHGGVLAIDSKWRNHVTAEDVPAMARSSRRAALRAEGLLRSVLKRESGARHRTTAKPVTVTPVVVLWGAARTGVPSDAIIDGVRFLDGRQLLQWLGDLDGHEVPRDAARGVMKLLKDYRSKVTSAMR</sequence>
<comment type="caution">
    <text evidence="3">The sequence shown here is derived from an EMBL/GenBank/DDBJ whole genome shotgun (WGS) entry which is preliminary data.</text>
</comment>
<dbReference type="Proteomes" id="UP000523955">
    <property type="component" value="Unassembled WGS sequence"/>
</dbReference>
<organism evidence="3 4">
    <name type="scientific">Nocardioides luti</name>
    <dbReference type="NCBI Taxonomy" id="2761101"/>
    <lineage>
        <taxon>Bacteria</taxon>
        <taxon>Bacillati</taxon>
        <taxon>Actinomycetota</taxon>
        <taxon>Actinomycetes</taxon>
        <taxon>Propionibacteriales</taxon>
        <taxon>Nocardioidaceae</taxon>
        <taxon>Nocardioides</taxon>
    </lineage>
</organism>
<evidence type="ECO:0000313" key="3">
    <source>
        <dbReference type="EMBL" id="MBB6627924.1"/>
    </source>
</evidence>
<protein>
    <submittedName>
        <fullName evidence="3">NERD domain-containing protein</fullName>
    </submittedName>
</protein>
<evidence type="ECO:0000256" key="1">
    <source>
        <dbReference type="SAM" id="Phobius"/>
    </source>
</evidence>
<dbReference type="Pfam" id="PF08378">
    <property type="entry name" value="NERD"/>
    <property type="match status" value="1"/>
</dbReference>
<dbReference type="AlphaFoldDB" id="A0A7X0RGK7"/>
<name>A0A7X0RGK7_9ACTN</name>
<keyword evidence="1" id="KW-1133">Transmembrane helix</keyword>
<keyword evidence="1" id="KW-0812">Transmembrane</keyword>